<sequence>MAVYYRRSFTQALTNRLEYVWIDTICINKSSSAELSEAINSMFAWYQQAKLCYAYLSDVSSDCNTTTDALSKPDSDFCQSKWFTRGWTLQELLAPSTVRQTRIHVLRRQASPGSLSIAARMTWAANRQTTRKEDMAYCLMGIFDVKMTMLYGEGDRAFTRLQEEIIRTSDNESIFALGFNRDEAGGWSAQRNPTLRVARTLNCSPLTNKGRGLCWSFRRLSARCSCH</sequence>
<accession>A0AA40E7Z5</accession>
<evidence type="ECO:0000259" key="1">
    <source>
        <dbReference type="Pfam" id="PF06985"/>
    </source>
</evidence>
<feature type="domain" description="Heterokaryon incompatibility" evidence="1">
    <location>
        <begin position="10"/>
        <end position="68"/>
    </location>
</feature>
<comment type="caution">
    <text evidence="2">The sequence shown here is derived from an EMBL/GenBank/DDBJ whole genome shotgun (WGS) entry which is preliminary data.</text>
</comment>
<dbReference type="PANTHER" id="PTHR10622:SF10">
    <property type="entry name" value="HET DOMAIN-CONTAINING PROTEIN"/>
    <property type="match status" value="1"/>
</dbReference>
<dbReference type="AlphaFoldDB" id="A0AA40E7Z5"/>
<protein>
    <submittedName>
        <fullName evidence="2">Heterokaryon incompatibility protein-domain-containing protein</fullName>
    </submittedName>
</protein>
<evidence type="ECO:0000313" key="2">
    <source>
        <dbReference type="EMBL" id="KAK0730325.1"/>
    </source>
</evidence>
<dbReference type="Pfam" id="PF06985">
    <property type="entry name" value="HET"/>
    <property type="match status" value="1"/>
</dbReference>
<dbReference type="InterPro" id="IPR010730">
    <property type="entry name" value="HET"/>
</dbReference>
<dbReference type="PANTHER" id="PTHR10622">
    <property type="entry name" value="HET DOMAIN-CONTAINING PROTEIN"/>
    <property type="match status" value="1"/>
</dbReference>
<organism evidence="2 3">
    <name type="scientific">Lasiosphaeris hirsuta</name>
    <dbReference type="NCBI Taxonomy" id="260670"/>
    <lineage>
        <taxon>Eukaryota</taxon>
        <taxon>Fungi</taxon>
        <taxon>Dikarya</taxon>
        <taxon>Ascomycota</taxon>
        <taxon>Pezizomycotina</taxon>
        <taxon>Sordariomycetes</taxon>
        <taxon>Sordariomycetidae</taxon>
        <taxon>Sordariales</taxon>
        <taxon>Lasiosphaeriaceae</taxon>
        <taxon>Lasiosphaeris</taxon>
    </lineage>
</organism>
<dbReference type="EMBL" id="JAUKUA010000001">
    <property type="protein sequence ID" value="KAK0730325.1"/>
    <property type="molecule type" value="Genomic_DNA"/>
</dbReference>
<reference evidence="2" key="1">
    <citation type="submission" date="2023-06" db="EMBL/GenBank/DDBJ databases">
        <title>Genome-scale phylogeny and comparative genomics of the fungal order Sordariales.</title>
        <authorList>
            <consortium name="Lawrence Berkeley National Laboratory"/>
            <person name="Hensen N."/>
            <person name="Bonometti L."/>
            <person name="Westerberg I."/>
            <person name="Brannstrom I.O."/>
            <person name="Guillou S."/>
            <person name="Cros-Aarteil S."/>
            <person name="Calhoun S."/>
            <person name="Haridas S."/>
            <person name="Kuo A."/>
            <person name="Mondo S."/>
            <person name="Pangilinan J."/>
            <person name="Riley R."/>
            <person name="Labutti K."/>
            <person name="Andreopoulos B."/>
            <person name="Lipzen A."/>
            <person name="Chen C."/>
            <person name="Yanf M."/>
            <person name="Daum C."/>
            <person name="Ng V."/>
            <person name="Clum A."/>
            <person name="Steindorff A."/>
            <person name="Ohm R."/>
            <person name="Martin F."/>
            <person name="Silar P."/>
            <person name="Natvig D."/>
            <person name="Lalanne C."/>
            <person name="Gautier V."/>
            <person name="Ament-Velasquez S.L."/>
            <person name="Kruys A."/>
            <person name="Hutchinson M.I."/>
            <person name="Powell A.J."/>
            <person name="Barry K."/>
            <person name="Miller A.N."/>
            <person name="Grigoriev I.V."/>
            <person name="Debuchy R."/>
            <person name="Gladieux P."/>
            <person name="Thoren M.H."/>
            <person name="Johannesson H."/>
        </authorList>
    </citation>
    <scope>NUCLEOTIDE SEQUENCE</scope>
    <source>
        <strain evidence="2">SMH4607-1</strain>
    </source>
</reference>
<name>A0AA40E7Z5_9PEZI</name>
<proteinExistence type="predicted"/>
<gene>
    <name evidence="2" type="ORF">B0H67DRAFT_596486</name>
</gene>
<dbReference type="Proteomes" id="UP001172102">
    <property type="component" value="Unassembled WGS sequence"/>
</dbReference>
<evidence type="ECO:0000313" key="3">
    <source>
        <dbReference type="Proteomes" id="UP001172102"/>
    </source>
</evidence>
<keyword evidence="3" id="KW-1185">Reference proteome</keyword>